<evidence type="ECO:0000256" key="1">
    <source>
        <dbReference type="SAM" id="MobiDB-lite"/>
    </source>
</evidence>
<feature type="region of interest" description="Disordered" evidence="1">
    <location>
        <begin position="138"/>
        <end position="192"/>
    </location>
</feature>
<dbReference type="PANTHER" id="PTHR34452:SF14">
    <property type="entry name" value="MYOSIN HEAVY CHAIN, MUSCLE"/>
    <property type="match status" value="1"/>
</dbReference>
<name>A0ABD3TMY3_9LAMI</name>
<dbReference type="PANTHER" id="PTHR34452">
    <property type="entry name" value="MYOSIN HEAVY CHAIN-RELATED PROTEIN"/>
    <property type="match status" value="1"/>
</dbReference>
<dbReference type="AlphaFoldDB" id="A0ABD3TMY3"/>
<reference evidence="3 4" key="1">
    <citation type="submission" date="2024-12" db="EMBL/GenBank/DDBJ databases">
        <title>The unique morphological basis and parallel evolutionary history of personate flowers in Penstemon.</title>
        <authorList>
            <person name="Depatie T.H."/>
            <person name="Wessinger C.A."/>
        </authorList>
    </citation>
    <scope>NUCLEOTIDE SEQUENCE [LARGE SCALE GENOMIC DNA]</scope>
    <source>
        <strain evidence="3">WTNN_2</strain>
        <tissue evidence="3">Leaf</tissue>
    </source>
</reference>
<keyword evidence="4" id="KW-1185">Reference proteome</keyword>
<proteinExistence type="predicted"/>
<sequence>MFKRSEKKIKAVFKMQFQATQVPQLKAKGLMISLVPVGVGKPTVRLTKAPILDGVCTWENPIYETVKLIKEIKTGRIREKFYYVVVSTGSSKSGFLGEVSIDFADLAEATKPLNLTLPLQTSKSGAILHVTVQKLQGDSDSRLDQDNEASMTGSHDSEDLSEATTSPNGEQNGSFEEAESDGNESESRDGSLRNQMKMLERKAEHAELEVQSLRKQILKETKSRQQLSEQIDCLKEERDALKVQCEQQLKSEEASSPIQKDTDNQRSSEALQREKQLTKKLKLKLQKTEDSNSEFVLALRDLNKKLEHKNTEISRLQTKIKSLHNAPSEDHLENNGGTTDEVETLKKKIENLSSEIEVHKNEKEEIQMEVERLTLDYKRLETENKDIYSKIEQNEEENMEIQQNLSECLASLKQFKLRVASLEEEIKRRGLQHSESLNMIDELEIQVESLQNELENQVQVFEEDLEMVSKAKIEQEQRAMKAEEALRKIKRGNSNATERLQEEFNQLSAEMSLKIEENEKLAEKNDVLEELLQKAKEEYENTLLKCEEQNKGIIGVNKNSQKWIKEKEELERQLVSVRKEAEKLMQENVSMKSQMDQKRTRDENLNLEVKKLRHKNIEVKNQLVELESEKKNLKKEMSILQGDLRKKEQASIPVKDNLSVKNGLHTSQVKSLLSEVESLKERNKSMDEELKEMHGRYSEISLRFAEVEGERQELVMALRNLKNGKRI</sequence>
<evidence type="ECO:0000313" key="3">
    <source>
        <dbReference type="EMBL" id="KAL3837697.1"/>
    </source>
</evidence>
<dbReference type="InterPro" id="IPR019448">
    <property type="entry name" value="NT-C2"/>
</dbReference>
<feature type="compositionally biased region" description="Basic and acidic residues" evidence="1">
    <location>
        <begin position="260"/>
        <end position="271"/>
    </location>
</feature>
<gene>
    <name evidence="3" type="ORF">ACJIZ3_022288</name>
</gene>
<feature type="domain" description="C2 NT-type" evidence="2">
    <location>
        <begin position="1"/>
        <end position="136"/>
    </location>
</feature>
<dbReference type="Proteomes" id="UP001634393">
    <property type="component" value="Unassembled WGS sequence"/>
</dbReference>
<organism evidence="3 4">
    <name type="scientific">Penstemon smallii</name>
    <dbReference type="NCBI Taxonomy" id="265156"/>
    <lineage>
        <taxon>Eukaryota</taxon>
        <taxon>Viridiplantae</taxon>
        <taxon>Streptophyta</taxon>
        <taxon>Embryophyta</taxon>
        <taxon>Tracheophyta</taxon>
        <taxon>Spermatophyta</taxon>
        <taxon>Magnoliopsida</taxon>
        <taxon>eudicotyledons</taxon>
        <taxon>Gunneridae</taxon>
        <taxon>Pentapetalae</taxon>
        <taxon>asterids</taxon>
        <taxon>lamiids</taxon>
        <taxon>Lamiales</taxon>
        <taxon>Plantaginaceae</taxon>
        <taxon>Cheloneae</taxon>
        <taxon>Penstemon</taxon>
    </lineage>
</organism>
<protein>
    <recommendedName>
        <fullName evidence="2">C2 NT-type domain-containing protein</fullName>
    </recommendedName>
</protein>
<comment type="caution">
    <text evidence="3">The sequence shown here is derived from an EMBL/GenBank/DDBJ whole genome shotgun (WGS) entry which is preliminary data.</text>
</comment>
<dbReference type="EMBL" id="JBJXBP010000003">
    <property type="protein sequence ID" value="KAL3837697.1"/>
    <property type="molecule type" value="Genomic_DNA"/>
</dbReference>
<evidence type="ECO:0000313" key="4">
    <source>
        <dbReference type="Proteomes" id="UP001634393"/>
    </source>
</evidence>
<dbReference type="Pfam" id="PF10358">
    <property type="entry name" value="NT-C2"/>
    <property type="match status" value="1"/>
</dbReference>
<accession>A0ABD3TMY3</accession>
<feature type="region of interest" description="Disordered" evidence="1">
    <location>
        <begin position="248"/>
        <end position="271"/>
    </location>
</feature>
<dbReference type="PROSITE" id="PS51840">
    <property type="entry name" value="C2_NT"/>
    <property type="match status" value="1"/>
</dbReference>
<evidence type="ECO:0000259" key="2">
    <source>
        <dbReference type="PROSITE" id="PS51840"/>
    </source>
</evidence>
<feature type="compositionally biased region" description="Polar residues" evidence="1">
    <location>
        <begin position="162"/>
        <end position="174"/>
    </location>
</feature>